<keyword evidence="1" id="KW-1133">Transmembrane helix</keyword>
<feature type="transmembrane region" description="Helical" evidence="1">
    <location>
        <begin position="35"/>
        <end position="53"/>
    </location>
</feature>
<proteinExistence type="predicted"/>
<evidence type="ECO:0000313" key="2">
    <source>
        <dbReference type="EMBL" id="AGM11503.1"/>
    </source>
</evidence>
<organism evidence="2 3">
    <name type="scientific">Halogranum tailed virus 1</name>
    <dbReference type="NCBI Taxonomy" id="1273749"/>
    <lineage>
        <taxon>Viruses</taxon>
        <taxon>Duplodnaviria</taxon>
        <taxon>Heunggongvirae</taxon>
        <taxon>Uroviricota</taxon>
        <taxon>Caudoviricetes</taxon>
        <taxon>Thumleimavirales</taxon>
        <taxon>Halomagnusviridae</taxon>
        <taxon>Hagravirus</taxon>
        <taxon>Hagravirus capitaneum</taxon>
        <taxon>Hagravirus HGTV1</taxon>
    </lineage>
</organism>
<sequence length="83" mass="9759">MILELIILIFVAGVSVFNVSHIRRQYRQNRVTAGWTFWLLYAVAFVMVFWTAITGAYILLLAWLIMLGVDSLQAYYYFEQDDE</sequence>
<gene>
    <name evidence="2" type="primary">206</name>
    <name evidence="2" type="ORF">HGTV1_206</name>
</gene>
<name>R4TMU0_9CAUD</name>
<dbReference type="GeneID" id="16194149"/>
<reference evidence="2 3" key="1">
    <citation type="submission" date="2012-12" db="EMBL/GenBank/DDBJ databases">
        <authorList>
            <person name="Sencilo A."/>
            <person name="Jacobs-Sera D."/>
            <person name="Russell D.A."/>
            <person name="Ko C."/>
            <person name="Atanasova N."/>
            <person name="Osterlund E."/>
            <person name="Oksanen H.M."/>
            <person name="Bamford D.H."/>
            <person name="Hatfull G.F."/>
            <person name="Roine E."/>
            <person name="Hendrix R.W."/>
        </authorList>
    </citation>
    <scope>NUCLEOTIDE SEQUENCE [LARGE SCALE GENOMIC DNA]</scope>
</reference>
<feature type="transmembrane region" description="Helical" evidence="1">
    <location>
        <begin position="6"/>
        <end position="23"/>
    </location>
</feature>
<keyword evidence="3" id="KW-1185">Reference proteome</keyword>
<dbReference type="Proteomes" id="UP000202786">
    <property type="component" value="Segment"/>
</dbReference>
<keyword evidence="1" id="KW-0812">Transmembrane</keyword>
<evidence type="ECO:0000256" key="1">
    <source>
        <dbReference type="SAM" id="Phobius"/>
    </source>
</evidence>
<accession>R4TMU0</accession>
<evidence type="ECO:0000313" key="3">
    <source>
        <dbReference type="Proteomes" id="UP000202786"/>
    </source>
</evidence>
<dbReference type="KEGG" id="vg:16194149"/>
<dbReference type="RefSeq" id="YP_008059381.1">
    <property type="nucleotide sequence ID" value="NC_021328.1"/>
</dbReference>
<dbReference type="EMBL" id="KC292026">
    <property type="protein sequence ID" value="AGM11503.1"/>
    <property type="molecule type" value="Genomic_DNA"/>
</dbReference>
<keyword evidence="1" id="KW-0472">Membrane</keyword>
<protein>
    <submittedName>
        <fullName evidence="2">Uncharacterized protein</fullName>
    </submittedName>
</protein>